<dbReference type="PANTHER" id="PTHR43767:SF1">
    <property type="entry name" value="NONRIBOSOMAL PEPTIDE SYNTHASE PES1 (EUROFUNG)-RELATED"/>
    <property type="match status" value="1"/>
</dbReference>
<dbReference type="EMBL" id="JBHUKS010000028">
    <property type="protein sequence ID" value="MFD2472900.1"/>
    <property type="molecule type" value="Genomic_DNA"/>
</dbReference>
<dbReference type="SUPFAM" id="SSF56801">
    <property type="entry name" value="Acetyl-CoA synthetase-like"/>
    <property type="match status" value="1"/>
</dbReference>
<keyword evidence="4" id="KW-1185">Reference proteome</keyword>
<gene>
    <name evidence="3" type="ORF">ACFSVL_36265</name>
</gene>
<evidence type="ECO:0000259" key="1">
    <source>
        <dbReference type="Pfam" id="PF00501"/>
    </source>
</evidence>
<name>A0ABW5HIN7_9PSEU</name>
<dbReference type="InterPro" id="IPR050237">
    <property type="entry name" value="ATP-dep_AMP-bd_enzyme"/>
</dbReference>
<accession>A0ABW5HIN7</accession>
<dbReference type="Proteomes" id="UP001597483">
    <property type="component" value="Unassembled WGS sequence"/>
</dbReference>
<feature type="domain" description="AMP-dependent synthetase/ligase" evidence="1">
    <location>
        <begin position="11"/>
        <end position="352"/>
    </location>
</feature>
<dbReference type="InterPro" id="IPR042099">
    <property type="entry name" value="ANL_N_sf"/>
</dbReference>
<evidence type="ECO:0000313" key="3">
    <source>
        <dbReference type="EMBL" id="MFD2472900.1"/>
    </source>
</evidence>
<dbReference type="PANTHER" id="PTHR43767">
    <property type="entry name" value="LONG-CHAIN-FATTY-ACID--COA LIGASE"/>
    <property type="match status" value="1"/>
</dbReference>
<sequence length="489" mass="52748">MRELTISSQLARHARMHGERIALVQGERRLTYGELDERVGRLAATLRARGVRHGSRVAVLSPNLPEVLEAYLAVARLGALSVPLNFRLTTAELGFLLADSGAEVVLVHESLESKVEGFERLVFGADCYAPVCAAAAEVSDVDAAFLMYTSGTTGRPKGAVLTHRNLLANTLAYRCELGGGPEDDAVWLAATPLFHIAALAGLLPTFLRGGRIVLAPPGKFDAAAVVELMARERVTACFLVPTQWQEICALPDLSLPALRRVVWGAAAAPDSLVRTLAETFPRAELTTGLAQTECGPITTVARGPALLRKIGSVGWPMFAVEARVVDREMRDVPPGTVGEIVYRGPSVMREYWNRPEETAEAFRGGWFHSGDLVRMDDDGCCWLVDRMAGLIVSGGENVYSAEVENALAEHPGIGEVAVIGIPDPHWGEVPLAVITASARQPVPTLEEIRAWCAPRIAGYKHPRRVEVAPELPRNATGKVAKALLRAEYA</sequence>
<dbReference type="RefSeq" id="WP_378310969.1">
    <property type="nucleotide sequence ID" value="NZ_JBHUKS010000028.1"/>
</dbReference>
<feature type="domain" description="AMP-binding enzyme C-terminal" evidence="2">
    <location>
        <begin position="402"/>
        <end position="478"/>
    </location>
</feature>
<dbReference type="Pfam" id="PF00501">
    <property type="entry name" value="AMP-binding"/>
    <property type="match status" value="1"/>
</dbReference>
<evidence type="ECO:0000259" key="2">
    <source>
        <dbReference type="Pfam" id="PF13193"/>
    </source>
</evidence>
<dbReference type="PROSITE" id="PS00455">
    <property type="entry name" value="AMP_BINDING"/>
    <property type="match status" value="1"/>
</dbReference>
<protein>
    <submittedName>
        <fullName evidence="3">Class I adenylate-forming enzyme family protein</fullName>
    </submittedName>
</protein>
<reference evidence="4" key="1">
    <citation type="journal article" date="2019" name="Int. J. Syst. Evol. Microbiol.">
        <title>The Global Catalogue of Microorganisms (GCM) 10K type strain sequencing project: providing services to taxonomists for standard genome sequencing and annotation.</title>
        <authorList>
            <consortium name="The Broad Institute Genomics Platform"/>
            <consortium name="The Broad Institute Genome Sequencing Center for Infectious Disease"/>
            <person name="Wu L."/>
            <person name="Ma J."/>
        </authorList>
    </citation>
    <scope>NUCLEOTIDE SEQUENCE [LARGE SCALE GENOMIC DNA]</scope>
    <source>
        <strain evidence="4">CGMCC 4.7641</strain>
    </source>
</reference>
<dbReference type="InterPro" id="IPR020845">
    <property type="entry name" value="AMP-binding_CS"/>
</dbReference>
<dbReference type="Gene3D" id="3.30.300.30">
    <property type="match status" value="1"/>
</dbReference>
<dbReference type="InterPro" id="IPR025110">
    <property type="entry name" value="AMP-bd_C"/>
</dbReference>
<dbReference type="InterPro" id="IPR045851">
    <property type="entry name" value="AMP-bd_C_sf"/>
</dbReference>
<dbReference type="CDD" id="cd17631">
    <property type="entry name" value="FACL_FadD13-like"/>
    <property type="match status" value="1"/>
</dbReference>
<dbReference type="Pfam" id="PF13193">
    <property type="entry name" value="AMP-binding_C"/>
    <property type="match status" value="1"/>
</dbReference>
<comment type="caution">
    <text evidence="3">The sequence shown here is derived from an EMBL/GenBank/DDBJ whole genome shotgun (WGS) entry which is preliminary data.</text>
</comment>
<proteinExistence type="predicted"/>
<evidence type="ECO:0000313" key="4">
    <source>
        <dbReference type="Proteomes" id="UP001597483"/>
    </source>
</evidence>
<dbReference type="InterPro" id="IPR000873">
    <property type="entry name" value="AMP-dep_synth/lig_dom"/>
</dbReference>
<dbReference type="Gene3D" id="3.40.50.12780">
    <property type="entry name" value="N-terminal domain of ligase-like"/>
    <property type="match status" value="1"/>
</dbReference>
<organism evidence="3 4">
    <name type="scientific">Amycolatopsis silviterrae</name>
    <dbReference type="NCBI Taxonomy" id="1656914"/>
    <lineage>
        <taxon>Bacteria</taxon>
        <taxon>Bacillati</taxon>
        <taxon>Actinomycetota</taxon>
        <taxon>Actinomycetes</taxon>
        <taxon>Pseudonocardiales</taxon>
        <taxon>Pseudonocardiaceae</taxon>
        <taxon>Amycolatopsis</taxon>
    </lineage>
</organism>